<dbReference type="InterPro" id="IPR013656">
    <property type="entry name" value="PAS_4"/>
</dbReference>
<dbReference type="SMART" id="SM00086">
    <property type="entry name" value="PAC"/>
    <property type="match status" value="4"/>
</dbReference>
<reference evidence="7 8" key="1">
    <citation type="submission" date="2016-11" db="EMBL/GenBank/DDBJ databases">
        <title>Mixed transmission modes and dynamic genome evolution in an obligate animal-bacterial symbiosis.</title>
        <authorList>
            <person name="Russell S.L."/>
            <person name="Corbett-Detig R.B."/>
            <person name="Cavanaugh C.M."/>
        </authorList>
    </citation>
    <scope>NUCLEOTIDE SEQUENCE [LARGE SCALE GENOMIC DNA]</scope>
    <source>
        <strain evidence="7">MA-KB16</strain>
    </source>
</reference>
<dbReference type="NCBIfam" id="TIGR00254">
    <property type="entry name" value="GGDEF"/>
    <property type="match status" value="1"/>
</dbReference>
<dbReference type="Pfam" id="PF08448">
    <property type="entry name" value="PAS_4"/>
    <property type="match status" value="1"/>
</dbReference>
<dbReference type="PANTHER" id="PTHR44757:SF2">
    <property type="entry name" value="BIOFILM ARCHITECTURE MAINTENANCE PROTEIN MBAA"/>
    <property type="match status" value="1"/>
</dbReference>
<dbReference type="InterPro" id="IPR000014">
    <property type="entry name" value="PAS"/>
</dbReference>
<dbReference type="PROSITE" id="PS50112">
    <property type="entry name" value="PAS"/>
    <property type="match status" value="2"/>
</dbReference>
<feature type="transmembrane region" description="Helical" evidence="1">
    <location>
        <begin position="105"/>
        <end position="123"/>
    </location>
</feature>
<evidence type="ECO:0000259" key="3">
    <source>
        <dbReference type="PROSITE" id="PS50113"/>
    </source>
</evidence>
<evidence type="ECO:0000259" key="6">
    <source>
        <dbReference type="PROSITE" id="PS50924"/>
    </source>
</evidence>
<dbReference type="CDD" id="cd01949">
    <property type="entry name" value="GGDEF"/>
    <property type="match status" value="1"/>
</dbReference>
<keyword evidence="1" id="KW-0472">Membrane</keyword>
<feature type="transmembrane region" description="Helical" evidence="1">
    <location>
        <begin position="73"/>
        <end position="93"/>
    </location>
</feature>
<dbReference type="InterPro" id="IPR001610">
    <property type="entry name" value="PAC"/>
</dbReference>
<gene>
    <name evidence="7" type="ORF">BOV88_00095</name>
</gene>
<feature type="domain" description="EAL" evidence="4">
    <location>
        <begin position="923"/>
        <end position="1177"/>
    </location>
</feature>
<dbReference type="Gene3D" id="3.20.20.450">
    <property type="entry name" value="EAL domain"/>
    <property type="match status" value="1"/>
</dbReference>
<dbReference type="SMART" id="SM00091">
    <property type="entry name" value="PAS"/>
    <property type="match status" value="4"/>
</dbReference>
<keyword evidence="1" id="KW-1133">Transmembrane helix</keyword>
<name>A0A1T2CMK2_SOVGS</name>
<dbReference type="InterPro" id="IPR005330">
    <property type="entry name" value="MHYT_dom"/>
</dbReference>
<dbReference type="PROSITE" id="PS50924">
    <property type="entry name" value="MHYT"/>
    <property type="match status" value="1"/>
</dbReference>
<dbReference type="InterPro" id="IPR043128">
    <property type="entry name" value="Rev_trsase/Diguanyl_cyclase"/>
</dbReference>
<dbReference type="SUPFAM" id="SSF55073">
    <property type="entry name" value="Nucleotide cyclase"/>
    <property type="match status" value="1"/>
</dbReference>
<dbReference type="InterPro" id="IPR001633">
    <property type="entry name" value="EAL_dom"/>
</dbReference>
<dbReference type="Pfam" id="PF00990">
    <property type="entry name" value="GGDEF"/>
    <property type="match status" value="1"/>
</dbReference>
<feature type="domain" description="PAC" evidence="3">
    <location>
        <begin position="442"/>
        <end position="495"/>
    </location>
</feature>
<dbReference type="CDD" id="cd00130">
    <property type="entry name" value="PAS"/>
    <property type="match status" value="4"/>
</dbReference>
<feature type="domain" description="MHYT" evidence="6">
    <location>
        <begin position="1"/>
        <end position="185"/>
    </location>
</feature>
<dbReference type="InterPro" id="IPR052155">
    <property type="entry name" value="Biofilm_reg_signaling"/>
</dbReference>
<feature type="transmembrane region" description="Helical" evidence="1">
    <location>
        <begin position="6"/>
        <end position="26"/>
    </location>
</feature>
<evidence type="ECO:0008006" key="9">
    <source>
        <dbReference type="Google" id="ProtNLM"/>
    </source>
</evidence>
<dbReference type="Gene3D" id="3.30.70.270">
    <property type="match status" value="1"/>
</dbReference>
<dbReference type="Proteomes" id="UP000190962">
    <property type="component" value="Unassembled WGS sequence"/>
</dbReference>
<dbReference type="InterPro" id="IPR000160">
    <property type="entry name" value="GGDEF_dom"/>
</dbReference>
<evidence type="ECO:0000259" key="4">
    <source>
        <dbReference type="PROSITE" id="PS50883"/>
    </source>
</evidence>
<dbReference type="AlphaFoldDB" id="A0A1T2CMK2"/>
<evidence type="ECO:0000256" key="1">
    <source>
        <dbReference type="PROSITE-ProRule" id="PRU00244"/>
    </source>
</evidence>
<dbReference type="SUPFAM" id="SSF141868">
    <property type="entry name" value="EAL domain-like"/>
    <property type="match status" value="1"/>
</dbReference>
<evidence type="ECO:0000259" key="2">
    <source>
        <dbReference type="PROSITE" id="PS50112"/>
    </source>
</evidence>
<dbReference type="Gene3D" id="2.10.70.100">
    <property type="match status" value="1"/>
</dbReference>
<dbReference type="EMBL" id="MPNX01000001">
    <property type="protein sequence ID" value="OOY36052.1"/>
    <property type="molecule type" value="Genomic_DNA"/>
</dbReference>
<feature type="transmembrane region" description="Helical" evidence="1">
    <location>
        <begin position="38"/>
        <end position="61"/>
    </location>
</feature>
<dbReference type="PROSITE" id="PS50883">
    <property type="entry name" value="EAL"/>
    <property type="match status" value="1"/>
</dbReference>
<feature type="domain" description="PAS" evidence="2">
    <location>
        <begin position="619"/>
        <end position="665"/>
    </location>
</feature>
<evidence type="ECO:0000313" key="7">
    <source>
        <dbReference type="EMBL" id="OOY36052.1"/>
    </source>
</evidence>
<feature type="domain" description="GGDEF" evidence="5">
    <location>
        <begin position="776"/>
        <end position="914"/>
    </location>
</feature>
<accession>A0A1T2CMK2</accession>
<dbReference type="NCBIfam" id="TIGR00229">
    <property type="entry name" value="sensory_box"/>
    <property type="match status" value="4"/>
</dbReference>
<dbReference type="PROSITE" id="PS50113">
    <property type="entry name" value="PAC"/>
    <property type="match status" value="4"/>
</dbReference>
<evidence type="ECO:0000259" key="5">
    <source>
        <dbReference type="PROSITE" id="PS50887"/>
    </source>
</evidence>
<dbReference type="InterPro" id="IPR029787">
    <property type="entry name" value="Nucleotide_cyclase"/>
</dbReference>
<dbReference type="GO" id="GO:0016020">
    <property type="term" value="C:membrane"/>
    <property type="evidence" value="ECO:0007669"/>
    <property type="project" value="UniProtKB-UniRule"/>
</dbReference>
<dbReference type="Pfam" id="PF08447">
    <property type="entry name" value="PAS_3"/>
    <property type="match status" value="2"/>
</dbReference>
<dbReference type="InterPro" id="IPR000700">
    <property type="entry name" value="PAS-assoc_C"/>
</dbReference>
<organism evidence="7 8">
    <name type="scientific">Solemya velum gill symbiont</name>
    <dbReference type="NCBI Taxonomy" id="2340"/>
    <lineage>
        <taxon>Bacteria</taxon>
        <taxon>Pseudomonadati</taxon>
        <taxon>Pseudomonadota</taxon>
        <taxon>Gammaproteobacteria</taxon>
        <taxon>sulfur-oxidizing symbionts</taxon>
    </lineage>
</organism>
<dbReference type="InterPro" id="IPR035919">
    <property type="entry name" value="EAL_sf"/>
</dbReference>
<evidence type="ECO:0000313" key="8">
    <source>
        <dbReference type="Proteomes" id="UP000190962"/>
    </source>
</evidence>
<feature type="domain" description="PAC" evidence="3">
    <location>
        <begin position="313"/>
        <end position="366"/>
    </location>
</feature>
<dbReference type="Pfam" id="PF00563">
    <property type="entry name" value="EAL"/>
    <property type="match status" value="1"/>
</dbReference>
<comment type="caution">
    <text evidence="7">The sequence shown here is derived from an EMBL/GenBank/DDBJ whole genome shotgun (WGS) entry which is preliminary data.</text>
</comment>
<protein>
    <recommendedName>
        <fullName evidence="9">PAS S-box/diguanylate cyclase domain-containing protein</fullName>
    </recommendedName>
</protein>
<proteinExistence type="predicted"/>
<dbReference type="SMART" id="SM00052">
    <property type="entry name" value="EAL"/>
    <property type="match status" value="1"/>
</dbReference>
<feature type="domain" description="PAC" evidence="3">
    <location>
        <begin position="692"/>
        <end position="744"/>
    </location>
</feature>
<dbReference type="SUPFAM" id="SSF55785">
    <property type="entry name" value="PYP-like sensor domain (PAS domain)"/>
    <property type="match status" value="4"/>
</dbReference>
<dbReference type="Gene3D" id="3.30.450.20">
    <property type="entry name" value="PAS domain"/>
    <property type="match status" value="4"/>
</dbReference>
<feature type="transmembrane region" description="Helical" evidence="1">
    <location>
        <begin position="129"/>
        <end position="152"/>
    </location>
</feature>
<keyword evidence="1" id="KW-0812">Transmembrane</keyword>
<dbReference type="PROSITE" id="PS50887">
    <property type="entry name" value="GGDEF"/>
    <property type="match status" value="1"/>
</dbReference>
<feature type="transmembrane region" description="Helical" evidence="1">
    <location>
        <begin position="159"/>
        <end position="183"/>
    </location>
</feature>
<dbReference type="InterPro" id="IPR035965">
    <property type="entry name" value="PAS-like_dom_sf"/>
</dbReference>
<dbReference type="Pfam" id="PF13426">
    <property type="entry name" value="PAS_9"/>
    <property type="match status" value="1"/>
</dbReference>
<dbReference type="InterPro" id="IPR013655">
    <property type="entry name" value="PAS_fold_3"/>
</dbReference>
<sequence>MRLAISVVIVVITSYIAFKLGAKIFLTDTVKKKNILSLVSALTMGLGIWSMHFVGMLAINIPGTVHLHPFTTLLSIFPGILGSFIALCLLWRLGVRLPLPLRGTMFGACILVMNYIGMTGMNFDGYLSYSPALFVLSIIIAVILSYLALYIYDRLQNRLPIVAALGIGLAVSVTHYTGIEAAYFIKEDAALQPTALLLEEMSAVKVSASLLFLTLGIAVYLLVSKMTSATNQLRDTERRWKFAIDAAGDGVWDWNPQTDKAMFSRRWNEILGYAENEFTPTGAAVFKAIHPDDVRYVKKGVLEHLRKGGESPYKREFRMQTRDGDWKWVIARGKVLERDTHGSPVRMIGTLTDITERKQSEIDLLSSKRLLQSIIDRAPIRVFWKDRESRFLGCNILFAKDAGFTHPDQLIGKTDDEMGWKEQAELYRADDIKVIETGEAKLDFEEPQTTPDGRQIWLRTSKVPLLNPTTEEIIGVLGLYEDITKRKQAENELRLSKAQLSEAQRIAKTGSWTFDLSNNHLDWSDEVYRLFEIDKTQFNSSYEAFLDAVHPDDREMVNQAYLDSLNSHKPYEMTHRILVGDGHIKYVHETCETLFDKDGKALLSRGTVQDITERKQAEDQMRIAAVAFESQQGIMVTDADGIILQVNSAFMEMSGYTADEIIGNTPKMFQSGRHGPAFYEEMWQTINSDGFWQGEIWDRRKNGEVYPKLLSISAVTDTDGKISHYVGSHADITEKKSAEKKIDKLAYYDQLTGLPNKVQFMNRLEQTLEACVRDNQYSAILMIDLDHFQKLNDTLGHVIGDQLLVQVASLLEESTSSVDTVARFGGDKFVVILPELASDKIKAARTAEKVTRNILHTLNKEYQLGRSSHHSTVSIGVNLFGSETLTIDVLLKQAELAMYESKSAGRNTMTCYDPKMQSSVSKLVTMEKELRSALENEEFFLDYQPQASLQNGRIISVEALIRWNSPKLGLVSPDEFIPVLEEMELIVDVGNWVLGESCECLKRWHQSGFDYIRIGINVSPAQFKNKNFLDTVRDILKKTKVPPGYVELEITEGVVMDDPQYAESLLNDLHKLGLKIAIDDFGTGYSSLSNLMHLPFDTLKIDRAFVKELPGNADSVSFCNAILALAKALKLHTIAEGVENVSQLRFLNRIDCTIIQGFYFSKPLPPQEIEKMLSDDVRLSVSDRRSDFSSHEA</sequence>
<dbReference type="PANTHER" id="PTHR44757">
    <property type="entry name" value="DIGUANYLATE CYCLASE DGCP"/>
    <property type="match status" value="1"/>
</dbReference>
<feature type="domain" description="PAC" evidence="3">
    <location>
        <begin position="571"/>
        <end position="623"/>
    </location>
</feature>
<dbReference type="CDD" id="cd01948">
    <property type="entry name" value="EAL"/>
    <property type="match status" value="1"/>
</dbReference>
<dbReference type="Pfam" id="PF03707">
    <property type="entry name" value="MHYT"/>
    <property type="match status" value="2"/>
</dbReference>
<dbReference type="SMART" id="SM00267">
    <property type="entry name" value="GGDEF"/>
    <property type="match status" value="1"/>
</dbReference>
<feature type="domain" description="PAS" evidence="2">
    <location>
        <begin position="236"/>
        <end position="309"/>
    </location>
</feature>